<reference evidence="2 3" key="1">
    <citation type="submission" date="2016-10" db="EMBL/GenBank/DDBJ databases">
        <authorList>
            <person name="de Groot N.N."/>
        </authorList>
    </citation>
    <scope>NUCLEOTIDE SEQUENCE [LARGE SCALE GENOMIC DNA]</scope>
    <source>
        <strain evidence="2 3">DSM 26130</strain>
    </source>
</reference>
<evidence type="ECO:0000313" key="3">
    <source>
        <dbReference type="Proteomes" id="UP000198598"/>
    </source>
</evidence>
<accession>A0A1I1I097</accession>
<keyword evidence="1" id="KW-0812">Transmembrane</keyword>
<feature type="transmembrane region" description="Helical" evidence="1">
    <location>
        <begin position="143"/>
        <end position="161"/>
    </location>
</feature>
<dbReference type="EMBL" id="FOLQ01000001">
    <property type="protein sequence ID" value="SFC29222.1"/>
    <property type="molecule type" value="Genomic_DNA"/>
</dbReference>
<dbReference type="AlphaFoldDB" id="A0A1I1I097"/>
<proteinExistence type="predicted"/>
<organism evidence="2 3">
    <name type="scientific">Spirosoma endophyticum</name>
    <dbReference type="NCBI Taxonomy" id="662367"/>
    <lineage>
        <taxon>Bacteria</taxon>
        <taxon>Pseudomonadati</taxon>
        <taxon>Bacteroidota</taxon>
        <taxon>Cytophagia</taxon>
        <taxon>Cytophagales</taxon>
        <taxon>Cytophagaceae</taxon>
        <taxon>Spirosoma</taxon>
    </lineage>
</organism>
<keyword evidence="1" id="KW-1133">Transmembrane helix</keyword>
<keyword evidence="1" id="KW-0472">Membrane</keyword>
<dbReference type="InterPro" id="IPR013901">
    <property type="entry name" value="Anthrone_oxy"/>
</dbReference>
<dbReference type="Pfam" id="PF08592">
    <property type="entry name" value="Anthrone_oxy"/>
    <property type="match status" value="1"/>
</dbReference>
<keyword evidence="3" id="KW-1185">Reference proteome</keyword>
<feature type="transmembrane region" description="Helical" evidence="1">
    <location>
        <begin position="53"/>
        <end position="73"/>
    </location>
</feature>
<dbReference type="STRING" id="662367.SAMN05216167_101812"/>
<dbReference type="Proteomes" id="UP000198598">
    <property type="component" value="Unassembled WGS sequence"/>
</dbReference>
<dbReference type="OrthoDB" id="772592at2"/>
<protein>
    <submittedName>
        <fullName evidence="2">Uncharacterized membrane protein</fullName>
    </submittedName>
</protein>
<sequence length="166" mass="17904">MPTTQNILLVTTATTTALMAGLFYAYSFSVNPGLNRLSDTAYVAAMQSINRAILNPVFFAGFMGTALLLPLCTYSNYAQPLSMRFWFLLAATVVYLVGVMGVTMAGNVPLNEALDAFNLSSASASEIAAQRVAFEMPWNRLNTIRTIASILAVIFTVLACLNSPDQ</sequence>
<gene>
    <name evidence="2" type="ORF">SAMN05216167_101812</name>
</gene>
<evidence type="ECO:0000256" key="1">
    <source>
        <dbReference type="SAM" id="Phobius"/>
    </source>
</evidence>
<evidence type="ECO:0000313" key="2">
    <source>
        <dbReference type="EMBL" id="SFC29222.1"/>
    </source>
</evidence>
<name>A0A1I1I097_9BACT</name>
<feature type="transmembrane region" description="Helical" evidence="1">
    <location>
        <begin position="85"/>
        <end position="105"/>
    </location>
</feature>
<dbReference type="RefSeq" id="WP_093823130.1">
    <property type="nucleotide sequence ID" value="NZ_FOLQ01000001.1"/>
</dbReference>
<feature type="transmembrane region" description="Helical" evidence="1">
    <location>
        <begin position="7"/>
        <end position="26"/>
    </location>
</feature>